<dbReference type="Proteomes" id="UP000095485">
    <property type="component" value="Unassembled WGS sequence"/>
</dbReference>
<dbReference type="OrthoDB" id="2003821at2"/>
<sequence length="80" mass="9600">MAIRYAEDKPKSCEYCYFWNEKKKECRQMRCFYQLPEKPPDPDPAHRFWVPCKGCPYGRNPCIGYCMAKILKEQRKKQSG</sequence>
<evidence type="ECO:0000313" key="2">
    <source>
        <dbReference type="Proteomes" id="UP000095485"/>
    </source>
</evidence>
<dbReference type="GeneID" id="96228430"/>
<protein>
    <submittedName>
        <fullName evidence="1">Uncharacterized protein</fullName>
    </submittedName>
</protein>
<accession>A0A174NAF8</accession>
<gene>
    <name evidence="1" type="ORF">ERS852526_01139</name>
</gene>
<proteinExistence type="predicted"/>
<name>A0A174NAF8_9FIRM</name>
<organism evidence="1 2">
    <name type="scientific">Dorea longicatena</name>
    <dbReference type="NCBI Taxonomy" id="88431"/>
    <lineage>
        <taxon>Bacteria</taxon>
        <taxon>Bacillati</taxon>
        <taxon>Bacillota</taxon>
        <taxon>Clostridia</taxon>
        <taxon>Lachnospirales</taxon>
        <taxon>Lachnospiraceae</taxon>
        <taxon>Dorea</taxon>
    </lineage>
</organism>
<dbReference type="EMBL" id="CZAY01000007">
    <property type="protein sequence ID" value="CUP43518.1"/>
    <property type="molecule type" value="Genomic_DNA"/>
</dbReference>
<reference evidence="1 2" key="1">
    <citation type="submission" date="2015-09" db="EMBL/GenBank/DDBJ databases">
        <authorList>
            <consortium name="Pathogen Informatics"/>
        </authorList>
    </citation>
    <scope>NUCLEOTIDE SEQUENCE [LARGE SCALE GENOMIC DNA]</scope>
    <source>
        <strain evidence="1 2">2789STDY5834914</strain>
    </source>
</reference>
<dbReference type="RefSeq" id="WP_029730830.1">
    <property type="nucleotide sequence ID" value="NZ_CZAY01000007.1"/>
</dbReference>
<dbReference type="AlphaFoldDB" id="A0A174NAF8"/>
<evidence type="ECO:0000313" key="1">
    <source>
        <dbReference type="EMBL" id="CUP43518.1"/>
    </source>
</evidence>